<dbReference type="EMBL" id="KC246788">
    <property type="protein sequence ID" value="AHF24250.1"/>
    <property type="molecule type" value="Genomic_DNA"/>
</dbReference>
<dbReference type="Gene3D" id="3.90.550.10">
    <property type="entry name" value="Spore Coat Polysaccharide Biosynthesis Protein SpsA, Chain A"/>
    <property type="match status" value="1"/>
</dbReference>
<evidence type="ECO:0000256" key="2">
    <source>
        <dbReference type="ARBA" id="ARBA00022679"/>
    </source>
</evidence>
<proteinExistence type="predicted"/>
<dbReference type="PANTHER" id="PTHR22916">
    <property type="entry name" value="GLYCOSYLTRANSFERASE"/>
    <property type="match status" value="1"/>
</dbReference>
<dbReference type="AlphaFoldDB" id="W0FMN3"/>
<dbReference type="CDD" id="cd00761">
    <property type="entry name" value="Glyco_tranf_GTA_type"/>
    <property type="match status" value="1"/>
</dbReference>
<keyword evidence="2 4" id="KW-0808">Transferase</keyword>
<evidence type="ECO:0000256" key="1">
    <source>
        <dbReference type="ARBA" id="ARBA00022676"/>
    </source>
</evidence>
<dbReference type="InterPro" id="IPR001173">
    <property type="entry name" value="Glyco_trans_2-like"/>
</dbReference>
<evidence type="ECO:0000259" key="3">
    <source>
        <dbReference type="Pfam" id="PF00535"/>
    </source>
</evidence>
<dbReference type="Pfam" id="PF00535">
    <property type="entry name" value="Glycos_transf_2"/>
    <property type="match status" value="1"/>
</dbReference>
<name>W0FMN3_9BACT</name>
<organism evidence="4">
    <name type="scientific">uncultured bacterium Contig224</name>
    <dbReference type="NCBI Taxonomy" id="1393538"/>
    <lineage>
        <taxon>Bacteria</taxon>
        <taxon>environmental samples</taxon>
    </lineage>
</organism>
<dbReference type="SUPFAM" id="SSF53448">
    <property type="entry name" value="Nucleotide-diphospho-sugar transferases"/>
    <property type="match status" value="1"/>
</dbReference>
<feature type="domain" description="Glycosyltransferase 2-like" evidence="3">
    <location>
        <begin position="29"/>
        <end position="155"/>
    </location>
</feature>
<protein>
    <submittedName>
        <fullName evidence="4">Family 2 glycosyl transferase</fullName>
    </submittedName>
</protein>
<dbReference type="PANTHER" id="PTHR22916:SF51">
    <property type="entry name" value="GLYCOSYLTRANSFERASE EPSH-RELATED"/>
    <property type="match status" value="1"/>
</dbReference>
<accession>W0FMN3</accession>
<dbReference type="GO" id="GO:0016757">
    <property type="term" value="F:glycosyltransferase activity"/>
    <property type="evidence" value="ECO:0007669"/>
    <property type="project" value="UniProtKB-KW"/>
</dbReference>
<evidence type="ECO:0000313" key="4">
    <source>
        <dbReference type="EMBL" id="AHF24250.1"/>
    </source>
</evidence>
<dbReference type="InterPro" id="IPR029044">
    <property type="entry name" value="Nucleotide-diphossugar_trans"/>
</dbReference>
<keyword evidence="1" id="KW-0328">Glycosyltransferase</keyword>
<reference evidence="4" key="1">
    <citation type="journal article" date="2013" name="PLoS ONE">
        <title>Metagenomic insights into the carbohydrate-active enzymes carried by the microorganisms adhering to solid digesta in the rumen of cows.</title>
        <authorList>
            <person name="Wang L."/>
            <person name="Hatem A."/>
            <person name="Catalyurek U.V."/>
            <person name="Morrison M."/>
            <person name="Yu Z."/>
        </authorList>
    </citation>
    <scope>NUCLEOTIDE SEQUENCE</scope>
</reference>
<sequence length="363" mass="41913">MQNRGAAESAFNKDYEKEPLLMPEKIITFAVPCYNSAEYMDHCIETLLSAEAPDVEIIIVDDGSTDTTPQKADEWAAKHPDTIRVIHQENRGHGGACMAGLREARGVYFKTVDSDDWVDEKALATFIKKVRTCGDGAVDLIITNYVIHNEWENKKVSVNYRSAFKKHEGRLVGWDSMGRQPIWHSFTMHAITFRRQLLLDIGLTLPDHMYYVDTVYTYVPLPYVSALMYLDLDLYCYFVGRVDQSTNVQNIVRRIDEHIAVTEIIIDAYELDRDVKSKRLRKLMRNQLTVLMGACTAYSLLSSDPEAPMKRMDVWNHLRNNDYNSYRIIRRTYLYCGSNYPGNIGNRLFVAGFHVFRKIFKFT</sequence>